<dbReference type="Pfam" id="PF00005">
    <property type="entry name" value="ABC_tran"/>
    <property type="match status" value="1"/>
</dbReference>
<dbReference type="PANTHER" id="PTHR43335:SF4">
    <property type="entry name" value="ABC TRANSPORTER, ATP-BINDING PROTEIN"/>
    <property type="match status" value="1"/>
</dbReference>
<sequence>MSIVLEVKGISKAFKKKQVISNLSFAVLQNTIMGFVGRNGAGKTTTMKMIMKFLYPDSGTITFLGNDITKGKGVCYTKIGYLPDVPEFYEFYTPMQYLMFCGEISKMRKKECKEKAEELIRLVGLENDKNRKIRGFSRGMKQRLGIAQALLNEPHLLICDEPTSALDPVGRREILNLLKKAKEQTSIIFSSHILSDVEEISDYVGILENGKLLRYGTIDELTKTDESVKIRVSCQDETERKRLVNDARQIIKFAELQEENNDVFIRLETKEIVPELFKWIGEQEYQINGIQRIERTLEDTYMEVVQ</sequence>
<reference evidence="6 7" key="1">
    <citation type="submission" date="2019-08" db="EMBL/GenBank/DDBJ databases">
        <authorList>
            <person name="Duncan S."/>
            <person name="Walker A."/>
        </authorList>
    </citation>
    <scope>NUCLEOTIDE SEQUENCE [LARGE SCALE GENOMIC DNA]</scope>
    <source>
        <strain evidence="6 7">T3WBe13</strain>
    </source>
</reference>
<feature type="domain" description="ABC transporter" evidence="5">
    <location>
        <begin position="5"/>
        <end position="234"/>
    </location>
</feature>
<dbReference type="GO" id="GO:0016887">
    <property type="term" value="F:ATP hydrolysis activity"/>
    <property type="evidence" value="ECO:0007669"/>
    <property type="project" value="InterPro"/>
</dbReference>
<accession>A0A5S4VNC0</accession>
<comment type="caution">
    <text evidence="6">The sequence shown here is derived from an EMBL/GenBank/DDBJ whole genome shotgun (WGS) entry which is preliminary data.</text>
</comment>
<proteinExistence type="inferred from homology"/>
<dbReference type="InterPro" id="IPR003439">
    <property type="entry name" value="ABC_transporter-like_ATP-bd"/>
</dbReference>
<comment type="similarity">
    <text evidence="1">Belongs to the ABC transporter superfamily.</text>
</comment>
<dbReference type="Proteomes" id="UP000324327">
    <property type="component" value="Unassembled WGS sequence"/>
</dbReference>
<dbReference type="GO" id="GO:0005524">
    <property type="term" value="F:ATP binding"/>
    <property type="evidence" value="ECO:0007669"/>
    <property type="project" value="UniProtKB-KW"/>
</dbReference>
<evidence type="ECO:0000259" key="5">
    <source>
        <dbReference type="PROSITE" id="PS50893"/>
    </source>
</evidence>
<evidence type="ECO:0000256" key="3">
    <source>
        <dbReference type="ARBA" id="ARBA00022741"/>
    </source>
</evidence>
<dbReference type="PANTHER" id="PTHR43335">
    <property type="entry name" value="ABC TRANSPORTER, ATP-BINDING PROTEIN"/>
    <property type="match status" value="1"/>
</dbReference>
<protein>
    <submittedName>
        <fullName evidence="6">ABC transporter ATP-binding protein</fullName>
    </submittedName>
</protein>
<name>A0A5S4VNC0_9FIRM</name>
<evidence type="ECO:0000256" key="1">
    <source>
        <dbReference type="ARBA" id="ARBA00005417"/>
    </source>
</evidence>
<dbReference type="CDD" id="cd03230">
    <property type="entry name" value="ABC_DR_subfamily_A"/>
    <property type="match status" value="1"/>
</dbReference>
<dbReference type="RefSeq" id="WP_147585494.1">
    <property type="nucleotide sequence ID" value="NZ_VSTF01000012.1"/>
</dbReference>
<keyword evidence="4 6" id="KW-0067">ATP-binding</keyword>
<reference evidence="6 7" key="2">
    <citation type="submission" date="2019-09" db="EMBL/GenBank/DDBJ databases">
        <title>Strain-level analysis of Eubacterium rectale using genomes from metagenomes.</title>
        <authorList>
            <person name="Karcher N."/>
            <person name="Segata N."/>
        </authorList>
    </citation>
    <scope>NUCLEOTIDE SEQUENCE [LARGE SCALE GENOMIC DNA]</scope>
    <source>
        <strain evidence="6 7">T3WBe13</strain>
    </source>
</reference>
<dbReference type="AlphaFoldDB" id="A0A5S4VNC0"/>
<dbReference type="InterPro" id="IPR027417">
    <property type="entry name" value="P-loop_NTPase"/>
</dbReference>
<keyword evidence="3" id="KW-0547">Nucleotide-binding</keyword>
<organism evidence="6 7">
    <name type="scientific">Agathobacter rectalis</name>
    <dbReference type="NCBI Taxonomy" id="39491"/>
    <lineage>
        <taxon>Bacteria</taxon>
        <taxon>Bacillati</taxon>
        <taxon>Bacillota</taxon>
        <taxon>Clostridia</taxon>
        <taxon>Lachnospirales</taxon>
        <taxon>Lachnospiraceae</taxon>
        <taxon>Agathobacter</taxon>
    </lineage>
</organism>
<gene>
    <name evidence="6" type="ORF">FYL31_10705</name>
</gene>
<evidence type="ECO:0000313" key="7">
    <source>
        <dbReference type="Proteomes" id="UP000324327"/>
    </source>
</evidence>
<dbReference type="Gene3D" id="3.40.50.300">
    <property type="entry name" value="P-loop containing nucleotide triphosphate hydrolases"/>
    <property type="match status" value="1"/>
</dbReference>
<dbReference type="SUPFAM" id="SSF52540">
    <property type="entry name" value="P-loop containing nucleoside triphosphate hydrolases"/>
    <property type="match status" value="1"/>
</dbReference>
<dbReference type="EMBL" id="VSTF01000012">
    <property type="protein sequence ID" value="TYL58324.1"/>
    <property type="molecule type" value="Genomic_DNA"/>
</dbReference>
<evidence type="ECO:0000313" key="6">
    <source>
        <dbReference type="EMBL" id="TYL58324.1"/>
    </source>
</evidence>
<keyword evidence="2" id="KW-0813">Transport</keyword>
<dbReference type="PROSITE" id="PS50893">
    <property type="entry name" value="ABC_TRANSPORTER_2"/>
    <property type="match status" value="1"/>
</dbReference>
<dbReference type="InterPro" id="IPR003593">
    <property type="entry name" value="AAA+_ATPase"/>
</dbReference>
<evidence type="ECO:0000256" key="4">
    <source>
        <dbReference type="ARBA" id="ARBA00022840"/>
    </source>
</evidence>
<evidence type="ECO:0000256" key="2">
    <source>
        <dbReference type="ARBA" id="ARBA00022448"/>
    </source>
</evidence>
<dbReference type="SMART" id="SM00382">
    <property type="entry name" value="AAA"/>
    <property type="match status" value="1"/>
</dbReference>